<dbReference type="AlphaFoldDB" id="A0AA96FFW7"/>
<evidence type="ECO:0000256" key="1">
    <source>
        <dbReference type="ARBA" id="ARBA00004141"/>
    </source>
</evidence>
<evidence type="ECO:0000256" key="3">
    <source>
        <dbReference type="ARBA" id="ARBA00022989"/>
    </source>
</evidence>
<keyword evidence="4 5" id="KW-0472">Membrane</keyword>
<feature type="transmembrane region" description="Helical" evidence="5">
    <location>
        <begin position="226"/>
        <end position="243"/>
    </location>
</feature>
<keyword evidence="7" id="KW-0436">Ligase</keyword>
<comment type="subcellular location">
    <subcellularLocation>
        <location evidence="1">Membrane</location>
        <topology evidence="1">Multi-pass membrane protein</topology>
    </subcellularLocation>
</comment>
<accession>A0AA96FFW7</accession>
<dbReference type="Proteomes" id="UP001303408">
    <property type="component" value="Chromosome"/>
</dbReference>
<evidence type="ECO:0000259" key="6">
    <source>
        <dbReference type="Pfam" id="PF04932"/>
    </source>
</evidence>
<feature type="transmembrane region" description="Helical" evidence="5">
    <location>
        <begin position="342"/>
        <end position="368"/>
    </location>
</feature>
<feature type="transmembrane region" description="Helical" evidence="5">
    <location>
        <begin position="374"/>
        <end position="401"/>
    </location>
</feature>
<dbReference type="GO" id="GO:0016020">
    <property type="term" value="C:membrane"/>
    <property type="evidence" value="ECO:0007669"/>
    <property type="project" value="UniProtKB-SubCell"/>
</dbReference>
<evidence type="ECO:0000313" key="7">
    <source>
        <dbReference type="EMBL" id="WNM27806.1"/>
    </source>
</evidence>
<dbReference type="InterPro" id="IPR007016">
    <property type="entry name" value="O-antigen_ligase-rel_domated"/>
</dbReference>
<feature type="transmembrane region" description="Helical" evidence="5">
    <location>
        <begin position="79"/>
        <end position="102"/>
    </location>
</feature>
<keyword evidence="2 5" id="KW-0812">Transmembrane</keyword>
<dbReference type="Pfam" id="PF04932">
    <property type="entry name" value="Wzy_C"/>
    <property type="match status" value="1"/>
</dbReference>
<feature type="transmembrane region" description="Helical" evidence="5">
    <location>
        <begin position="49"/>
        <end position="67"/>
    </location>
</feature>
<reference evidence="7" key="1">
    <citation type="submission" date="2023-09" db="EMBL/GenBank/DDBJ databases">
        <title>Demequina sp. a novel bacteria isolated from Capsicum annuum.</title>
        <authorList>
            <person name="Humaira Z."/>
            <person name="Lee J."/>
            <person name="Cho D."/>
        </authorList>
    </citation>
    <scope>NUCLEOTIDE SEQUENCE</scope>
    <source>
        <strain evidence="7">PMTSA13</strain>
    </source>
</reference>
<dbReference type="GO" id="GO:0016874">
    <property type="term" value="F:ligase activity"/>
    <property type="evidence" value="ECO:0007669"/>
    <property type="project" value="UniProtKB-KW"/>
</dbReference>
<evidence type="ECO:0000256" key="4">
    <source>
        <dbReference type="ARBA" id="ARBA00023136"/>
    </source>
</evidence>
<protein>
    <submittedName>
        <fullName evidence="7">O-antigen ligase family protein</fullName>
    </submittedName>
</protein>
<gene>
    <name evidence="7" type="ORF">RN607_02020</name>
</gene>
<evidence type="ECO:0000256" key="5">
    <source>
        <dbReference type="SAM" id="Phobius"/>
    </source>
</evidence>
<dbReference type="RefSeq" id="WP_313543985.1">
    <property type="nucleotide sequence ID" value="NZ_CP134880.1"/>
</dbReference>
<feature type="transmembrane region" description="Helical" evidence="5">
    <location>
        <begin position="139"/>
        <end position="160"/>
    </location>
</feature>
<dbReference type="InterPro" id="IPR051533">
    <property type="entry name" value="WaaL-like"/>
</dbReference>
<evidence type="ECO:0000256" key="2">
    <source>
        <dbReference type="ARBA" id="ARBA00022692"/>
    </source>
</evidence>
<dbReference type="EMBL" id="CP134880">
    <property type="protein sequence ID" value="WNM27806.1"/>
    <property type="molecule type" value="Genomic_DNA"/>
</dbReference>
<dbReference type="PANTHER" id="PTHR37422">
    <property type="entry name" value="TEICHURONIC ACID BIOSYNTHESIS PROTEIN TUAE"/>
    <property type="match status" value="1"/>
</dbReference>
<feature type="transmembrane region" description="Helical" evidence="5">
    <location>
        <begin position="108"/>
        <end position="127"/>
    </location>
</feature>
<keyword evidence="3 5" id="KW-1133">Transmembrane helix</keyword>
<proteinExistence type="predicted"/>
<dbReference type="KEGG" id="dcp:RN607_02020"/>
<dbReference type="PANTHER" id="PTHR37422:SF13">
    <property type="entry name" value="LIPOPOLYSACCHARIDE BIOSYNTHESIS PROTEIN PA4999-RELATED"/>
    <property type="match status" value="1"/>
</dbReference>
<organism evidence="7">
    <name type="scientific">Demequina capsici</name>
    <dbReference type="NCBI Taxonomy" id="3075620"/>
    <lineage>
        <taxon>Bacteria</taxon>
        <taxon>Bacillati</taxon>
        <taxon>Actinomycetota</taxon>
        <taxon>Actinomycetes</taxon>
        <taxon>Micrococcales</taxon>
        <taxon>Demequinaceae</taxon>
        <taxon>Demequina</taxon>
    </lineage>
</organism>
<feature type="transmembrane region" description="Helical" evidence="5">
    <location>
        <begin position="249"/>
        <end position="272"/>
    </location>
</feature>
<sequence length="422" mass="44942">MLVEAGVVPSIAAFAMLLAAWTAVREWRWQVSVASLWMNGVLLDVGPATLRLSQLGAILLVATALSYPGRGEAPWRRSVGPVAALACAWLAVELISSIVHAPAPLQSLWVWSQMLVGGLVFVGVAELDDGQKKRIARSSVVAGASIVVIGLVSGGVGLLLGNDLGNVPGFSSDGRLVGLAFEPNIMASSEVLAIVVILSASRWFANWTKWSVVPLIAGAAWSGTRAAWLALGCVLLVWALTTQRHRRHFWAFVVAAVATAVAVWVAVTVAWWNASPETIPWRLAHLLDFGSTTASYRIQIYSDALSDLSHDAGWILGLGTNSYSQTHLVDTTGTGPAYLSSVLFAVLYAGGIAGLSLFLAALFSAYWLSSDRTFTLLVLCGFLICSMATNALWFAFPYLALALSIPRGSRALGRGLLPYRHS</sequence>
<feature type="domain" description="O-antigen ligase-related" evidence="6">
    <location>
        <begin position="211"/>
        <end position="359"/>
    </location>
</feature>
<name>A0AA96FFW7_9MICO</name>